<sequence length="212" mass="24360">MLIFFNSFATTKMARVAVIVAVTFFLFAFTHAHTPLDLPENDVAASDLTTTLPESDTKTAILLPSEKPESETATVVEWEADSTADPKSFEYNVNTADAKVDVSESDPATITAAGLTQPLRVVSFRPVNRQFHHMHAKGGFPFRFPHRCRHHFKHSGPRFNGREEWNEEEDVMKPHHHHHRHHHHMEEGEGREHEEREEGGFMKSFRKFLNHF</sequence>
<organism evidence="2 3">
    <name type="scientific">Liquidambar formosana</name>
    <name type="common">Formosan gum</name>
    <dbReference type="NCBI Taxonomy" id="63359"/>
    <lineage>
        <taxon>Eukaryota</taxon>
        <taxon>Viridiplantae</taxon>
        <taxon>Streptophyta</taxon>
        <taxon>Embryophyta</taxon>
        <taxon>Tracheophyta</taxon>
        <taxon>Spermatophyta</taxon>
        <taxon>Magnoliopsida</taxon>
        <taxon>eudicotyledons</taxon>
        <taxon>Gunneridae</taxon>
        <taxon>Pentapetalae</taxon>
        <taxon>Saxifragales</taxon>
        <taxon>Altingiaceae</taxon>
        <taxon>Liquidambar</taxon>
    </lineage>
</organism>
<gene>
    <name evidence="2" type="ORF">L1049_022075</name>
</gene>
<proteinExistence type="predicted"/>
<feature type="region of interest" description="Disordered" evidence="1">
    <location>
        <begin position="169"/>
        <end position="200"/>
    </location>
</feature>
<feature type="compositionally biased region" description="Basic residues" evidence="1">
    <location>
        <begin position="174"/>
        <end position="183"/>
    </location>
</feature>
<dbReference type="Proteomes" id="UP001415857">
    <property type="component" value="Unassembled WGS sequence"/>
</dbReference>
<accession>A0AAP0WQI3</accession>
<reference evidence="2 3" key="1">
    <citation type="journal article" date="2024" name="Plant J.">
        <title>Genome sequences and population genomics reveal climatic adaptation and genomic divergence between two closely related sweetgum species.</title>
        <authorList>
            <person name="Xu W.Q."/>
            <person name="Ren C.Q."/>
            <person name="Zhang X.Y."/>
            <person name="Comes H.P."/>
            <person name="Liu X.H."/>
            <person name="Li Y.G."/>
            <person name="Kettle C.J."/>
            <person name="Jalonen R."/>
            <person name="Gaisberger H."/>
            <person name="Ma Y.Z."/>
            <person name="Qiu Y.X."/>
        </authorList>
    </citation>
    <scope>NUCLEOTIDE SEQUENCE [LARGE SCALE GENOMIC DNA]</scope>
    <source>
        <strain evidence="2">Hangzhou</strain>
    </source>
</reference>
<evidence type="ECO:0000256" key="1">
    <source>
        <dbReference type="SAM" id="MobiDB-lite"/>
    </source>
</evidence>
<feature type="compositionally biased region" description="Basic and acidic residues" evidence="1">
    <location>
        <begin position="184"/>
        <end position="200"/>
    </location>
</feature>
<comment type="caution">
    <text evidence="2">The sequence shown here is derived from an EMBL/GenBank/DDBJ whole genome shotgun (WGS) entry which is preliminary data.</text>
</comment>
<evidence type="ECO:0000313" key="2">
    <source>
        <dbReference type="EMBL" id="KAK9274823.1"/>
    </source>
</evidence>
<evidence type="ECO:0000313" key="3">
    <source>
        <dbReference type="Proteomes" id="UP001415857"/>
    </source>
</evidence>
<name>A0AAP0WQI3_LIQFO</name>
<keyword evidence="3" id="KW-1185">Reference proteome</keyword>
<protein>
    <submittedName>
        <fullName evidence="2">Uncharacterized protein</fullName>
    </submittedName>
</protein>
<dbReference type="EMBL" id="JBBPBK010000011">
    <property type="protein sequence ID" value="KAK9274823.1"/>
    <property type="molecule type" value="Genomic_DNA"/>
</dbReference>
<dbReference type="AlphaFoldDB" id="A0AAP0WQI3"/>